<organism evidence="2 4">
    <name type="scientific">Acetobacter ghanensis</name>
    <dbReference type="NCBI Taxonomy" id="431306"/>
    <lineage>
        <taxon>Bacteria</taxon>
        <taxon>Pseudomonadati</taxon>
        <taxon>Pseudomonadota</taxon>
        <taxon>Alphaproteobacteria</taxon>
        <taxon>Acetobacterales</taxon>
        <taxon>Acetobacteraceae</taxon>
        <taxon>Acetobacter</taxon>
    </lineage>
</organism>
<dbReference type="Pfam" id="PF05494">
    <property type="entry name" value="MlaC"/>
    <property type="match status" value="1"/>
</dbReference>
<dbReference type="Proteomes" id="UP000068250">
    <property type="component" value="Chromosome I"/>
</dbReference>
<accession>A0A0U5BGX8</accession>
<dbReference type="PATRIC" id="fig|431306.5.peg.717"/>
<dbReference type="AlphaFoldDB" id="A0A0U5BGX8"/>
<reference evidence="3 5" key="3">
    <citation type="journal article" date="2020" name="Int. J. Syst. Evol. Microbiol.">
        <title>Novel acetic acid bacteria from cider fermentations: Acetobacter conturbans sp. nov. and Acetobacter fallax sp. nov.</title>
        <authorList>
            <person name="Sombolestani A.S."/>
            <person name="Cleenwerck I."/>
            <person name="Cnockaert M."/>
            <person name="Borremans W."/>
            <person name="Wieme A.D."/>
            <person name="De Vuyst L."/>
            <person name="Vandamme P."/>
        </authorList>
    </citation>
    <scope>NUCLEOTIDE SEQUENCE [LARGE SCALE GENOMIC DNA]</scope>
    <source>
        <strain evidence="3 5">LMG 23848</strain>
    </source>
</reference>
<dbReference type="STRING" id="431306.AGA_737"/>
<reference evidence="2" key="2">
    <citation type="submission" date="2014-09" db="EMBL/GenBank/DDBJ databases">
        <authorList>
            <person name="Magalhaes I.L.F."/>
            <person name="Oliveira U."/>
            <person name="Santos F.R."/>
            <person name="Vidigal T.H.D.A."/>
            <person name="Brescovit A.D."/>
            <person name="Santos A.J."/>
        </authorList>
    </citation>
    <scope>NUCLEOTIDE SEQUENCE</scope>
    <source>
        <strain evidence="2">LMG 23848T</strain>
    </source>
</reference>
<feature type="signal peptide" evidence="1">
    <location>
        <begin position="1"/>
        <end position="29"/>
    </location>
</feature>
<feature type="chain" id="PRO_5006855248" evidence="1">
    <location>
        <begin position="30"/>
        <end position="207"/>
    </location>
</feature>
<dbReference type="InterPro" id="IPR008869">
    <property type="entry name" value="MlaC/ttg2D"/>
</dbReference>
<keyword evidence="5" id="KW-1185">Reference proteome</keyword>
<evidence type="ECO:0000313" key="3">
    <source>
        <dbReference type="EMBL" id="NHO39328.1"/>
    </source>
</evidence>
<evidence type="ECO:0000313" key="5">
    <source>
        <dbReference type="Proteomes" id="UP000657200"/>
    </source>
</evidence>
<proteinExistence type="predicted"/>
<dbReference type="RefSeq" id="WP_059022998.1">
    <property type="nucleotide sequence ID" value="NZ_JBNZCO010000004.1"/>
</dbReference>
<sequence>MKLLSGRRIVLATLALTCASGLFALPARAADNAKQFIQSFGTQLVAIVNSPIPLPEKKTKVLPLVQKNVDIDGIGRYCLGRYWKIATPDQKQRYLGLFHQVLVNAITDKLGEYRGVSFTIGDVSKSGSDDAVNATLMRPQQPPAAMQWIVSYESGEPKVVDVIGEGASLRLTQRNDYSSFIARNGGNVDTLLSALQKQLDRHAQPGN</sequence>
<evidence type="ECO:0000256" key="1">
    <source>
        <dbReference type="SAM" id="SignalP"/>
    </source>
</evidence>
<dbReference type="EMBL" id="LN609302">
    <property type="protein sequence ID" value="CEF54355.1"/>
    <property type="molecule type" value="Genomic_DNA"/>
</dbReference>
<gene>
    <name evidence="2" type="ORF">AGA_737</name>
    <name evidence="3" type="ORF">GOB80_06445</name>
</gene>
<name>A0A0U5BGX8_9PROT</name>
<dbReference type="Gene3D" id="3.10.450.710">
    <property type="entry name" value="Tgt2/MlaC"/>
    <property type="match status" value="1"/>
</dbReference>
<dbReference type="OrthoDB" id="8099120at2"/>
<protein>
    <submittedName>
        <fullName evidence="3">ABC transporter substrate-binding protein</fullName>
    </submittedName>
    <submittedName>
        <fullName evidence="2">Toluene tolerance family protein</fullName>
    </submittedName>
</protein>
<dbReference type="PANTHER" id="PTHR36573:SF1">
    <property type="entry name" value="INTERMEMBRANE PHOSPHOLIPID TRANSPORT SYSTEM BINDING PROTEIN MLAC"/>
    <property type="match status" value="1"/>
</dbReference>
<dbReference type="EMBL" id="WOTE01000003">
    <property type="protein sequence ID" value="NHO39328.1"/>
    <property type="molecule type" value="Genomic_DNA"/>
</dbReference>
<evidence type="ECO:0000313" key="2">
    <source>
        <dbReference type="EMBL" id="CEF54355.1"/>
    </source>
</evidence>
<dbReference type="InterPro" id="IPR042245">
    <property type="entry name" value="Tgt2/MlaC_sf"/>
</dbReference>
<dbReference type="Proteomes" id="UP000657200">
    <property type="component" value="Unassembled WGS sequence"/>
</dbReference>
<dbReference type="PANTHER" id="PTHR36573">
    <property type="entry name" value="INTERMEMBRANE PHOSPHOLIPID TRANSPORT SYSTEM BINDING PROTEIN MLAC"/>
    <property type="match status" value="1"/>
</dbReference>
<evidence type="ECO:0000313" key="4">
    <source>
        <dbReference type="Proteomes" id="UP000068250"/>
    </source>
</evidence>
<keyword evidence="1" id="KW-0732">Signal</keyword>
<reference evidence="4" key="1">
    <citation type="submission" date="2014-09" db="EMBL/GenBank/DDBJ databases">
        <authorList>
            <person name="Illeghems K.G."/>
        </authorList>
    </citation>
    <scope>NUCLEOTIDE SEQUENCE [LARGE SCALE GENOMIC DNA]</scope>
    <source>
        <strain evidence="4">LMG 23848T</strain>
    </source>
</reference>